<dbReference type="EC" id="1.1.1.37" evidence="4"/>
<comment type="subunit">
    <text evidence="3">Homodimer.</text>
</comment>
<feature type="compositionally biased region" description="Low complexity" evidence="11">
    <location>
        <begin position="1156"/>
        <end position="1168"/>
    </location>
</feature>
<feature type="compositionally biased region" description="Acidic residues" evidence="11">
    <location>
        <begin position="2067"/>
        <end position="2079"/>
    </location>
</feature>
<evidence type="ECO:0000256" key="10">
    <source>
        <dbReference type="ARBA" id="ARBA00048313"/>
    </source>
</evidence>
<evidence type="ECO:0000256" key="2">
    <source>
        <dbReference type="ARBA" id="ARBA00008824"/>
    </source>
</evidence>
<dbReference type="GO" id="GO:0005739">
    <property type="term" value="C:mitochondrion"/>
    <property type="evidence" value="ECO:0007669"/>
    <property type="project" value="TreeGrafter"/>
</dbReference>
<dbReference type="NCBIfam" id="TIGR01772">
    <property type="entry name" value="MDH_euk_gproteo"/>
    <property type="match status" value="1"/>
</dbReference>
<evidence type="ECO:0000256" key="5">
    <source>
        <dbReference type="ARBA" id="ARBA00022532"/>
    </source>
</evidence>
<dbReference type="InterPro" id="IPR003653">
    <property type="entry name" value="Peptidase_C48_C"/>
</dbReference>
<dbReference type="PANTHER" id="PTHR11540">
    <property type="entry name" value="MALATE AND LACTATE DEHYDROGENASE"/>
    <property type="match status" value="1"/>
</dbReference>
<feature type="compositionally biased region" description="Polar residues" evidence="11">
    <location>
        <begin position="951"/>
        <end position="963"/>
    </location>
</feature>
<dbReference type="Pfam" id="PF00056">
    <property type="entry name" value="Ldh_1_N"/>
    <property type="match status" value="1"/>
</dbReference>
<feature type="compositionally biased region" description="Basic residues" evidence="11">
    <location>
        <begin position="2035"/>
        <end position="2051"/>
    </location>
</feature>
<dbReference type="OMA" id="INSMARI"/>
<dbReference type="GO" id="GO:0006508">
    <property type="term" value="P:proteolysis"/>
    <property type="evidence" value="ECO:0007669"/>
    <property type="project" value="UniProtKB-KW"/>
</dbReference>
<feature type="region of interest" description="Disordered" evidence="11">
    <location>
        <begin position="334"/>
        <end position="610"/>
    </location>
</feature>
<name>A0A0K3CQJ5_RHOTO</name>
<dbReference type="EMBL" id="CWKI01000015">
    <property type="protein sequence ID" value="CTR10967.1"/>
    <property type="molecule type" value="Genomic_DNA"/>
</dbReference>
<feature type="compositionally biased region" description="Basic residues" evidence="11">
    <location>
        <begin position="566"/>
        <end position="576"/>
    </location>
</feature>
<dbReference type="Pfam" id="PF02866">
    <property type="entry name" value="Ldh_1_C"/>
    <property type="match status" value="1"/>
</dbReference>
<dbReference type="Gene3D" id="3.30.310.130">
    <property type="entry name" value="Ubiquitin-related"/>
    <property type="match status" value="1"/>
</dbReference>
<feature type="compositionally biased region" description="Polar residues" evidence="11">
    <location>
        <begin position="399"/>
        <end position="408"/>
    </location>
</feature>
<evidence type="ECO:0000256" key="11">
    <source>
        <dbReference type="SAM" id="MobiDB-lite"/>
    </source>
</evidence>
<dbReference type="InterPro" id="IPR022383">
    <property type="entry name" value="Lactate/malate_DH_C"/>
</dbReference>
<dbReference type="PANTHER" id="PTHR11540:SF73">
    <property type="entry name" value="MALATE DEHYDROGENASE, MITOCHONDRIAL"/>
    <property type="match status" value="1"/>
</dbReference>
<dbReference type="FunFam" id="3.90.110.10:FF:000001">
    <property type="entry name" value="Malate dehydrogenase"/>
    <property type="match status" value="1"/>
</dbReference>
<feature type="compositionally biased region" description="Polar residues" evidence="11">
    <location>
        <begin position="98"/>
        <end position="109"/>
    </location>
</feature>
<feature type="compositionally biased region" description="Basic and acidic residues" evidence="11">
    <location>
        <begin position="1639"/>
        <end position="1655"/>
    </location>
</feature>
<dbReference type="InterPro" id="IPR015955">
    <property type="entry name" value="Lactate_DH/Glyco_Ohase_4_C"/>
</dbReference>
<protein>
    <recommendedName>
        <fullName evidence="4">malate dehydrogenase</fullName>
        <ecNumber evidence="4">1.1.1.37</ecNumber>
    </recommendedName>
</protein>
<dbReference type="InterPro" id="IPR038765">
    <property type="entry name" value="Papain-like_cys_pep_sf"/>
</dbReference>
<feature type="region of interest" description="Disordered" evidence="11">
    <location>
        <begin position="218"/>
        <end position="289"/>
    </location>
</feature>
<evidence type="ECO:0000256" key="8">
    <source>
        <dbReference type="ARBA" id="ARBA00023002"/>
    </source>
</evidence>
<dbReference type="CDD" id="cd01337">
    <property type="entry name" value="MDH_glyoxysomal_mitochondrial"/>
    <property type="match status" value="1"/>
</dbReference>
<feature type="region of interest" description="Disordered" evidence="11">
    <location>
        <begin position="1626"/>
        <end position="1871"/>
    </location>
</feature>
<keyword evidence="9" id="KW-0520">NAD</keyword>
<evidence type="ECO:0000313" key="14">
    <source>
        <dbReference type="Proteomes" id="UP000199069"/>
    </source>
</evidence>
<evidence type="ECO:0000256" key="7">
    <source>
        <dbReference type="ARBA" id="ARBA00022801"/>
    </source>
</evidence>
<feature type="domain" description="Ubiquitin-like protease family profile" evidence="12">
    <location>
        <begin position="1021"/>
        <end position="1555"/>
    </location>
</feature>
<feature type="non-terminal residue" evidence="13">
    <location>
        <position position="1"/>
    </location>
</feature>
<feature type="compositionally biased region" description="Polar residues" evidence="11">
    <location>
        <begin position="7"/>
        <end position="16"/>
    </location>
</feature>
<feature type="region of interest" description="Disordered" evidence="11">
    <location>
        <begin position="1885"/>
        <end position="2085"/>
    </location>
</feature>
<dbReference type="Gene3D" id="3.90.110.10">
    <property type="entry name" value="Lactate dehydrogenase/glycoside hydrolase, family 4, C-terminal"/>
    <property type="match status" value="1"/>
</dbReference>
<dbReference type="InterPro" id="IPR036291">
    <property type="entry name" value="NAD(P)-bd_dom_sf"/>
</dbReference>
<feature type="region of interest" description="Disordered" evidence="11">
    <location>
        <begin position="924"/>
        <end position="992"/>
    </location>
</feature>
<feature type="compositionally biased region" description="Low complexity" evidence="11">
    <location>
        <begin position="1789"/>
        <end position="1805"/>
    </location>
</feature>
<feature type="compositionally biased region" description="Polar residues" evidence="11">
    <location>
        <begin position="1738"/>
        <end position="1753"/>
    </location>
</feature>
<dbReference type="Gene3D" id="1.10.418.20">
    <property type="match status" value="1"/>
</dbReference>
<feature type="compositionally biased region" description="Low complexity" evidence="11">
    <location>
        <begin position="113"/>
        <end position="124"/>
    </location>
</feature>
<feature type="compositionally biased region" description="Polar residues" evidence="11">
    <location>
        <begin position="1937"/>
        <end position="1954"/>
    </location>
</feature>
<keyword evidence="6" id="KW-0645">Protease</keyword>
<feature type="region of interest" description="Disordered" evidence="11">
    <location>
        <begin position="630"/>
        <end position="684"/>
    </location>
</feature>
<gene>
    <name evidence="13" type="primary">FGENESH: predicted gene_15.109</name>
    <name evidence="13" type="ORF">BN2166_0068280</name>
</gene>
<feature type="compositionally biased region" description="Basic and acidic residues" evidence="11">
    <location>
        <begin position="475"/>
        <end position="485"/>
    </location>
</feature>
<dbReference type="GO" id="GO:0030060">
    <property type="term" value="F:L-malate dehydrogenase (NAD+) activity"/>
    <property type="evidence" value="ECO:0007669"/>
    <property type="project" value="UniProtKB-EC"/>
</dbReference>
<feature type="compositionally biased region" description="Low complexity" evidence="11">
    <location>
        <begin position="1885"/>
        <end position="1909"/>
    </location>
</feature>
<evidence type="ECO:0000256" key="4">
    <source>
        <dbReference type="ARBA" id="ARBA00012995"/>
    </source>
</evidence>
<evidence type="ECO:0000313" key="13">
    <source>
        <dbReference type="EMBL" id="CTR10967.1"/>
    </source>
</evidence>
<keyword evidence="8" id="KW-0560">Oxidoreductase</keyword>
<proteinExistence type="inferred from homology"/>
<dbReference type="Pfam" id="PF02902">
    <property type="entry name" value="Peptidase_C48"/>
    <property type="match status" value="2"/>
</dbReference>
<feature type="compositionally biased region" description="Polar residues" evidence="11">
    <location>
        <begin position="227"/>
        <end position="248"/>
    </location>
</feature>
<feature type="compositionally biased region" description="Basic and acidic residues" evidence="11">
    <location>
        <begin position="1445"/>
        <end position="1461"/>
    </location>
</feature>
<feature type="compositionally biased region" description="Basic and acidic residues" evidence="11">
    <location>
        <begin position="1969"/>
        <end position="1990"/>
    </location>
</feature>
<feature type="compositionally biased region" description="Low complexity" evidence="11">
    <location>
        <begin position="1406"/>
        <end position="1430"/>
    </location>
</feature>
<feature type="compositionally biased region" description="Polar residues" evidence="11">
    <location>
        <begin position="435"/>
        <end position="457"/>
    </location>
</feature>
<keyword evidence="7" id="KW-0378">Hydrolase</keyword>
<sequence>GLDGGQRPNTSDTIDLTLSPRDRRQSAPLPPHPHLPSFPQKYTHPSTSHRQSYPPPPPAQSYATGANAITSQYFPRAHEQPHASPSTSGSVAHLAHNFRNQPPTPQQYAPNRLLPKLSPALAPLPLQPAPPGHYPLPHQHQHPRAGNDYQPVGQPYQYSSHSHSQQRSSTTPGLQSAASGDVRGVFLKQQTKYLYAPRVNQAPSPHTTAIAGGRTHQVPTYGVPIASPSSSSTHPCQQRASSSASRIPQNYRKGHSPPRQSPPSASIPFGLPTSAASAPRAEQSQSAKSRVIDILDDEDESTPAPAPAHISEHALAQQLFPSGEIDDDEMSWRKPTLITPRDPSATPTAIPGMGWTSGGGLYPNEDPPSRGSSAAAKGKGKGKARPSYNFERTPGLQAALSNSVSTANKGGGRPTQKDAINSMARIPKTGRDSHSLGTISATAFHQHQPAASTSSAAARQPYKPVMPQDAPLTAQEKEGRRRQAEVARSMNGASKGKGKAKEKATAAVMELSSDEDGDDRVVLVGQTHQDEDPNDPIVDDDERRPANGRQGSHRRHSDSHASANRTPKKSYGRKSFHGGDRFDESQEASSPDPLSMTGPSSERAHVGQLQASREVVDKVLAGRKGQVSALVQHFEPPGKLRAPIAQSMQGRQRKGDPDGGPTDDGELEFSAPAKRKKAPPRASTNAVLERISSIDLLPYLFARQYFPTSALFDDYGIIFNHVGPPSRHLITLRRRRGTSSDVGLPFGPSQVAIVSYFAREEDGVRPYICFTFASKEGAKVVDSLASDSEATSVSERTLMLVLENPPSQDWENAVLTPESPPEDFVFRALLRWADAGLIKMERAALAKAKRDTEIYDQRRKEAIATLKSADVRKKGGRGGKGKAVDTNQQVLNNFFGPGASTSPTNRRLVQDEDGDYLEAVQRSLKDQGGRPDDDELEIMTDQAPARRRSGRPSTSTLASSSRNEAAEMNRRSSTQAAPKSPSPPPMSEEERKWEEWWKAEDKTHKAEQIVVEYPINQPGGVSLPWADIKRLKPNEFLNDTLIEFGLKHAMQDVTKADESRPDDEKLAPKIHLFNSFFYSQLSTRKDKKNDPYALVEKWTKKVDIFDKRFIVVPINEHFHWYLAIIYNPAAILREHDKPPPPEPRQSGRKRTSIAGSESVSASPSVSRAESPEQTSRHFDKKADGAADVEMQDGEAANGDGDAQVQDEIEEEQEQRHRRGIEEEVRQIEARKQSLQADPAPEQEAEPSQRDRMSVEPSSREEEATEMQVDGSPELGEPPAPADAMVVDAEEADIEVTAPRPEVEGGGKKSSTSAHENRKRSVSPQRGRLRRGTREGSVVIQEDAAPTPAQSRQAADDDDDLPAPEHLVKGAAPVVADSITIDDDESAPTQSQEVGATSAPMRKKRSGSSSTGTKAVSAAAAYAEPKPAGSASKKRKAQQFGPADPEPNRAEDLKRKKEEEETQKLLDFSARVSSLVDGDEINMNKCYIFTFDSLGDAHAPVARRLKDYLIREAETKKGMDKEKLSDHLVETVRVEVPQQPNYCDCGLYLLHFVEVLFRDADQKVRQILAIHQANNGKRPRTDSALRQYRNEMWEFEAAQKKRTTMLEQVKELMEVWKRDVLPLREQAEREKEERRRKRKEEKEAKEANEVAKRAEQDEVQQAAASQTAPQAAQDQDHAASDADADTPPPAQGSTSSPSRQQTPPPTPPAPAANTRSGKSRAKGKSKKSEAEVLELSDDATCSTSGSPVKHSSQYFADLTPIKGGELVERAEAGTPPGPPPPRRANAMNGDTAEASTSAAAQPAHDAGLSFQDETFVRPTLHGSVPSSTAAGRKRPHEDRAVANPERPFDIPKSAPTLTSSAPPARPASAPINSSVANEALLALGGRLTAAQTDSPAQPPSASTSTSQVQPMQVDPPSLPGPDLAALADPDTFGDLGETETQPSQASQTDGDGSQSPPRKKAKRAVAPAEVDSRRVEESSGESQQDRAREAEGSQELFGPTEERAGAGEPPPSNQQQATEEQPQQEEEAKEASASPSKKKGRGGGKNKKKGGKAGKAAEKKTAVVTLSDSEDDEGENEVDECPSSPFPSCSPTVHNVRRYSPILAPGSLVLDLGSRQHSRGIGQPLSLLLKLNPLVSHLSLYDIRLAAGVAADVGHCNTPSTCVGYGPENDGLKKALEGAEIIIIPAGMPRKPGMTRDDLFNANASIVRDLAQAAAEVAPKARIGIIANPVNSTVPIVAEVFKKAGVYDPKRLFGVTTLDIVRASAFLSGIAGTEPKDTNVPVVGGHSGPTIVPLLSQLPAGKKVVEQGGETLAALVKRIQYGGDEVVKAKDGAGSATLSMAYAGADFTNSLLRAMKGEKGVTLCTYVESPLYKDQGVEFFSSPVELSSEGTVAKIHPVGDLHPTEQKLLEACLPDLKKNIAAGVKFMSA</sequence>
<feature type="compositionally biased region" description="Pro residues" evidence="11">
    <location>
        <begin position="125"/>
        <end position="134"/>
    </location>
</feature>
<feature type="region of interest" description="Disordered" evidence="11">
    <location>
        <begin position="1"/>
        <end position="178"/>
    </location>
</feature>
<feature type="compositionally biased region" description="Basic and acidic residues" evidence="11">
    <location>
        <begin position="1219"/>
        <end position="1231"/>
    </location>
</feature>
<dbReference type="InterPro" id="IPR001252">
    <property type="entry name" value="Malate_DH_AS"/>
</dbReference>
<reference evidence="13 14" key="1">
    <citation type="submission" date="2015-07" db="EMBL/GenBank/DDBJ databases">
        <authorList>
            <person name="Cajimat M.N.B."/>
            <person name="Milazzo M.L."/>
            <person name="Fulhorst C.F."/>
        </authorList>
    </citation>
    <scope>NUCLEOTIDE SEQUENCE [LARGE SCALE GENOMIC DNA]</scope>
    <source>
        <strain evidence="13">Single colony</strain>
    </source>
</reference>
<feature type="compositionally biased region" description="Basic residues" evidence="11">
    <location>
        <begin position="1316"/>
        <end position="1330"/>
    </location>
</feature>
<evidence type="ECO:0000256" key="9">
    <source>
        <dbReference type="ARBA" id="ARBA00023027"/>
    </source>
</evidence>
<feature type="compositionally biased region" description="Low complexity" evidence="11">
    <location>
        <begin position="1850"/>
        <end position="1871"/>
    </location>
</feature>
<dbReference type="InterPro" id="IPR010097">
    <property type="entry name" value="Malate_DH_type1"/>
</dbReference>
<evidence type="ECO:0000256" key="1">
    <source>
        <dbReference type="ARBA" id="ARBA00005234"/>
    </source>
</evidence>
<evidence type="ECO:0000256" key="6">
    <source>
        <dbReference type="ARBA" id="ARBA00022670"/>
    </source>
</evidence>
<feature type="region of interest" description="Disordered" evidence="11">
    <location>
        <begin position="872"/>
        <end position="907"/>
    </location>
</feature>
<keyword evidence="5" id="KW-0816">Tricarboxylic acid cycle</keyword>
<dbReference type="SUPFAM" id="SSF56327">
    <property type="entry name" value="LDH C-terminal domain-like"/>
    <property type="match status" value="1"/>
</dbReference>
<dbReference type="Gene3D" id="3.40.50.720">
    <property type="entry name" value="NAD(P)-binding Rossmann-like Domain"/>
    <property type="match status" value="1"/>
</dbReference>
<dbReference type="GO" id="GO:0008234">
    <property type="term" value="F:cysteine-type peptidase activity"/>
    <property type="evidence" value="ECO:0007669"/>
    <property type="project" value="InterPro"/>
</dbReference>
<dbReference type="GO" id="GO:0006099">
    <property type="term" value="P:tricarboxylic acid cycle"/>
    <property type="evidence" value="ECO:0007669"/>
    <property type="project" value="UniProtKB-KW"/>
</dbReference>
<dbReference type="InterPro" id="IPR001236">
    <property type="entry name" value="Lactate/malate_DH_N"/>
</dbReference>
<comment type="similarity">
    <text evidence="2">Belongs to the LDH/MDH superfamily. MDH type 1 family.</text>
</comment>
<feature type="compositionally biased region" description="Low complexity" evidence="11">
    <location>
        <begin position="154"/>
        <end position="172"/>
    </location>
</feature>
<comment type="catalytic activity">
    <reaction evidence="10">
        <text>(S)-malate + NAD(+) = oxaloacetate + NADH + H(+)</text>
        <dbReference type="Rhea" id="RHEA:21432"/>
        <dbReference type="ChEBI" id="CHEBI:15378"/>
        <dbReference type="ChEBI" id="CHEBI:15589"/>
        <dbReference type="ChEBI" id="CHEBI:16452"/>
        <dbReference type="ChEBI" id="CHEBI:57540"/>
        <dbReference type="ChEBI" id="CHEBI:57945"/>
        <dbReference type="EC" id="1.1.1.37"/>
    </reaction>
</comment>
<feature type="compositionally biased region" description="Low complexity" evidence="11">
    <location>
        <begin position="1659"/>
        <end position="1672"/>
    </location>
</feature>
<feature type="region of interest" description="Disordered" evidence="11">
    <location>
        <begin position="1135"/>
        <end position="1461"/>
    </location>
</feature>
<keyword evidence="14" id="KW-1185">Reference proteome</keyword>
<dbReference type="Gene3D" id="3.40.395.10">
    <property type="entry name" value="Adenoviral Proteinase, Chain A"/>
    <property type="match status" value="1"/>
</dbReference>
<dbReference type="Proteomes" id="UP000199069">
    <property type="component" value="Unassembled WGS sequence"/>
</dbReference>
<evidence type="ECO:0000259" key="12">
    <source>
        <dbReference type="PROSITE" id="PS50600"/>
    </source>
</evidence>
<dbReference type="PROSITE" id="PS50600">
    <property type="entry name" value="ULP_PROTEASE"/>
    <property type="match status" value="1"/>
</dbReference>
<dbReference type="STRING" id="5286.A0A0K3CQJ5"/>
<dbReference type="SUPFAM" id="SSF51735">
    <property type="entry name" value="NAD(P)-binding Rossmann-fold domains"/>
    <property type="match status" value="1"/>
</dbReference>
<organism evidence="13 14">
    <name type="scientific">Rhodotorula toruloides</name>
    <name type="common">Yeast</name>
    <name type="synonym">Rhodosporidium toruloides</name>
    <dbReference type="NCBI Taxonomy" id="5286"/>
    <lineage>
        <taxon>Eukaryota</taxon>
        <taxon>Fungi</taxon>
        <taxon>Dikarya</taxon>
        <taxon>Basidiomycota</taxon>
        <taxon>Pucciniomycotina</taxon>
        <taxon>Microbotryomycetes</taxon>
        <taxon>Sporidiobolales</taxon>
        <taxon>Sporidiobolaceae</taxon>
        <taxon>Rhodotorula</taxon>
    </lineage>
</organism>
<accession>A0A0K3CQJ5</accession>
<dbReference type="FunFam" id="3.40.50.720:FF:000013">
    <property type="entry name" value="Malate dehydrogenase"/>
    <property type="match status" value="1"/>
</dbReference>
<feature type="compositionally biased region" description="Low complexity" evidence="11">
    <location>
        <begin position="1690"/>
        <end position="1700"/>
    </location>
</feature>
<dbReference type="GO" id="GO:0019783">
    <property type="term" value="F:ubiquitin-like protein peptidase activity"/>
    <property type="evidence" value="ECO:0007669"/>
    <property type="project" value="UniProtKB-ARBA"/>
</dbReference>
<dbReference type="PROSITE" id="PS00068">
    <property type="entry name" value="MDH"/>
    <property type="match status" value="1"/>
</dbReference>
<feature type="compositionally biased region" description="Basic and acidic residues" evidence="11">
    <location>
        <begin position="1246"/>
        <end position="1261"/>
    </location>
</feature>
<dbReference type="SUPFAM" id="SSF54001">
    <property type="entry name" value="Cysteine proteinases"/>
    <property type="match status" value="1"/>
</dbReference>
<feature type="compositionally biased region" description="Basic and acidic residues" evidence="11">
    <location>
        <begin position="1174"/>
        <end position="1184"/>
    </location>
</feature>
<evidence type="ECO:0000256" key="3">
    <source>
        <dbReference type="ARBA" id="ARBA00011738"/>
    </source>
</evidence>
<comment type="similarity">
    <text evidence="1">Belongs to the peptidase C48 family.</text>
</comment>
<dbReference type="GO" id="GO:0006108">
    <property type="term" value="P:malate metabolic process"/>
    <property type="evidence" value="ECO:0007669"/>
    <property type="project" value="InterPro"/>
</dbReference>